<evidence type="ECO:0000256" key="1">
    <source>
        <dbReference type="ARBA" id="ARBA00005582"/>
    </source>
</evidence>
<protein>
    <recommendedName>
        <fullName evidence="4">NUDIX hydrolase</fullName>
    </recommendedName>
</protein>
<dbReference type="EMBL" id="AP022577">
    <property type="protein sequence ID" value="BBX87011.1"/>
    <property type="molecule type" value="Genomic_DNA"/>
</dbReference>
<comment type="similarity">
    <text evidence="1">Belongs to the Nudix hydrolase family.</text>
</comment>
<proteinExistence type="inferred from homology"/>
<accession>A0ABN5Z1T8</accession>
<dbReference type="InterPro" id="IPR015797">
    <property type="entry name" value="NUDIX_hydrolase-like_dom_sf"/>
</dbReference>
<dbReference type="PANTHER" id="PTHR43736:SF1">
    <property type="entry name" value="DIHYDRONEOPTERIN TRIPHOSPHATE DIPHOSPHATASE"/>
    <property type="match status" value="1"/>
</dbReference>
<dbReference type="Gene3D" id="3.90.79.10">
    <property type="entry name" value="Nucleoside Triphosphate Pyrophosphohydrolase"/>
    <property type="match status" value="1"/>
</dbReference>
<evidence type="ECO:0000313" key="3">
    <source>
        <dbReference type="Proteomes" id="UP000465609"/>
    </source>
</evidence>
<gene>
    <name evidence="2" type="ORF">MAUB_48840</name>
</gene>
<sequence>MAESLATWLSVDVFAVSPGAEPGLILARRQRAPHQGDWALPGVVLDAANGETVAAAAHRALRDRAGAEPVEGPPTVALVVSDPQRDERGHTVSLVNVMRAEPGDAALVVQAGEPVPDLPFGHNEMVRDTAATVSQRLLWDPATVAAMFGAGCTAAEVCALTDLLFHLSERTGAEPIPLAAMRRRLERSPRFIADGSRPAHTRPVTVFQVAAE</sequence>
<organism evidence="2 3">
    <name type="scientific">Mycolicibacterium aubagnense</name>
    <dbReference type="NCBI Taxonomy" id="319707"/>
    <lineage>
        <taxon>Bacteria</taxon>
        <taxon>Bacillati</taxon>
        <taxon>Actinomycetota</taxon>
        <taxon>Actinomycetes</taxon>
        <taxon>Mycobacteriales</taxon>
        <taxon>Mycobacteriaceae</taxon>
        <taxon>Mycolicibacterium</taxon>
    </lineage>
</organism>
<name>A0ABN5Z1T8_9MYCO</name>
<dbReference type="PANTHER" id="PTHR43736">
    <property type="entry name" value="ADP-RIBOSE PYROPHOSPHATASE"/>
    <property type="match status" value="1"/>
</dbReference>
<dbReference type="Proteomes" id="UP000465609">
    <property type="component" value="Chromosome"/>
</dbReference>
<keyword evidence="3" id="KW-1185">Reference proteome</keyword>
<evidence type="ECO:0000313" key="2">
    <source>
        <dbReference type="EMBL" id="BBX87011.1"/>
    </source>
</evidence>
<reference evidence="2 3" key="1">
    <citation type="journal article" date="2019" name="Emerg. Microbes Infect.">
        <title>Comprehensive subspecies identification of 175 nontuberculous mycobacteria species based on 7547 genomic profiles.</title>
        <authorList>
            <person name="Matsumoto Y."/>
            <person name="Kinjo T."/>
            <person name="Motooka D."/>
            <person name="Nabeya D."/>
            <person name="Jung N."/>
            <person name="Uechi K."/>
            <person name="Horii T."/>
            <person name="Iida T."/>
            <person name="Fujita J."/>
            <person name="Nakamura S."/>
        </authorList>
    </citation>
    <scope>NUCLEOTIDE SEQUENCE [LARGE SCALE GENOMIC DNA]</scope>
    <source>
        <strain evidence="2 3">JCM 15296</strain>
    </source>
</reference>
<dbReference type="SUPFAM" id="SSF55811">
    <property type="entry name" value="Nudix"/>
    <property type="match status" value="1"/>
</dbReference>
<evidence type="ECO:0008006" key="4">
    <source>
        <dbReference type="Google" id="ProtNLM"/>
    </source>
</evidence>
<dbReference type="RefSeq" id="WP_138229453.1">
    <property type="nucleotide sequence ID" value="NZ_AP022577.1"/>
</dbReference>